<dbReference type="AlphaFoldDB" id="A0A2K9EYB5"/>
<evidence type="ECO:0000313" key="3">
    <source>
        <dbReference type="Proteomes" id="UP000233742"/>
    </source>
</evidence>
<evidence type="ECO:0000313" key="2">
    <source>
        <dbReference type="EMBL" id="AUH34304.1"/>
    </source>
</evidence>
<dbReference type="Gene3D" id="3.40.630.30">
    <property type="match status" value="2"/>
</dbReference>
<name>A0A2K9EYB5_9RHOB</name>
<dbReference type="PROSITE" id="PS51186">
    <property type="entry name" value="GNAT"/>
    <property type="match status" value="2"/>
</dbReference>
<dbReference type="CDD" id="cd04301">
    <property type="entry name" value="NAT_SF"/>
    <property type="match status" value="1"/>
</dbReference>
<dbReference type="KEGG" id="paro:CUV01_13730"/>
<dbReference type="GO" id="GO:0016747">
    <property type="term" value="F:acyltransferase activity, transferring groups other than amino-acyl groups"/>
    <property type="evidence" value="ECO:0007669"/>
    <property type="project" value="InterPro"/>
</dbReference>
<dbReference type="InterPro" id="IPR000182">
    <property type="entry name" value="GNAT_dom"/>
</dbReference>
<dbReference type="InterPro" id="IPR016181">
    <property type="entry name" value="Acyl_CoA_acyltransferase"/>
</dbReference>
<feature type="domain" description="N-acetyltransferase" evidence="1">
    <location>
        <begin position="168"/>
        <end position="325"/>
    </location>
</feature>
<organism evidence="2 3">
    <name type="scientific">Paracoccus tegillarcae</name>
    <dbReference type="NCBI Taxonomy" id="1529068"/>
    <lineage>
        <taxon>Bacteria</taxon>
        <taxon>Pseudomonadati</taxon>
        <taxon>Pseudomonadota</taxon>
        <taxon>Alphaproteobacteria</taxon>
        <taxon>Rhodobacterales</taxon>
        <taxon>Paracoccaceae</taxon>
        <taxon>Paracoccus</taxon>
    </lineage>
</organism>
<proteinExistence type="predicted"/>
<dbReference type="SUPFAM" id="SSF55729">
    <property type="entry name" value="Acyl-CoA N-acyltransferases (Nat)"/>
    <property type="match status" value="2"/>
</dbReference>
<protein>
    <recommendedName>
        <fullName evidence="1">N-acetyltransferase domain-containing protein</fullName>
    </recommendedName>
</protein>
<dbReference type="PANTHER" id="PTHR43792">
    <property type="entry name" value="GNAT FAMILY, PUTATIVE (AFU_ORTHOLOGUE AFUA_3G00765)-RELATED-RELATED"/>
    <property type="match status" value="1"/>
</dbReference>
<gene>
    <name evidence="2" type="ORF">CUV01_13730</name>
</gene>
<reference evidence="2 3" key="1">
    <citation type="submission" date="2017-12" db="EMBL/GenBank/DDBJ databases">
        <authorList>
            <person name="Hurst M.R.H."/>
        </authorList>
    </citation>
    <scope>NUCLEOTIDE SEQUENCE [LARGE SCALE GENOMIC DNA]</scope>
    <source>
        <strain evidence="2 3">BM15</strain>
    </source>
</reference>
<accession>A0A2K9EYB5</accession>
<feature type="domain" description="N-acetyltransferase" evidence="1">
    <location>
        <begin position="13"/>
        <end position="153"/>
    </location>
</feature>
<dbReference type="InterPro" id="IPR051531">
    <property type="entry name" value="N-acetyltransferase"/>
</dbReference>
<dbReference type="OrthoDB" id="9804153at2"/>
<dbReference type="Pfam" id="PF13302">
    <property type="entry name" value="Acetyltransf_3"/>
    <property type="match status" value="2"/>
</dbReference>
<sequence>MAARVSLCAHRPEHIPALAEALSDFETARWLSAVPWPYGADQAASFIAQVSADDFAILVDGDLAGGIRCGDELGYWVHPRFRRQGVALRAAVLAISRSFMAGREVVYASHQVENHASASLLARLGFSDPQPTTVFANALQREVPQIRLRLTRNEFSARHPVAIGTERLVIDQMGQQDFAPLYDIATDPRVARMLLRFYPGMPMAEFRAIISPQAAIPPFRLAIRHEGRVIGSIGIGDAGAGPPVFYFLSPDHWGQGLGGEILAAFLSEIDTHFALPSLSAEVFSDNPASARLLERHGFQCIRREMLPSKGRDAPAPGLLLQRQLPVLA</sequence>
<dbReference type="EMBL" id="CP025408">
    <property type="protein sequence ID" value="AUH34304.1"/>
    <property type="molecule type" value="Genomic_DNA"/>
</dbReference>
<evidence type="ECO:0000259" key="1">
    <source>
        <dbReference type="PROSITE" id="PS51186"/>
    </source>
</evidence>
<dbReference type="Proteomes" id="UP000233742">
    <property type="component" value="Chromosome"/>
</dbReference>
<dbReference type="RefSeq" id="WP_101460966.1">
    <property type="nucleotide sequence ID" value="NZ_CP025408.1"/>
</dbReference>
<keyword evidence="3" id="KW-1185">Reference proteome</keyword>